<proteinExistence type="predicted"/>
<protein>
    <recommendedName>
        <fullName evidence="4">Bromo domain-containing protein</fullName>
    </recommendedName>
</protein>
<sequence>MANPSENSGEAETATWGTWEELLLACAVKRHGFKAWESVASEVQSRTSLPLPLTTPLHCQLKYQDLKRRFSAPTATAEDVENDSVSPSGDKVDVIPWLDELRKLRVAELRQEVQRYDVSILSLQLKVKKLEEEKEEGLREDHQQLDLPEDSKPGRSDQDRIAADVETDASHAERTAAKSAAFEESDRDNRSGNGSNSTGLKNEHEKAGGEAEPKREEDEEEPVRARTVSEKTDQVWEESKPEGVDSYNGSSEPNRERRSDESDELQDSVAQSKENSSDVQSSASLTRRKKRKGRRVNEISCAGSSGEAPDADEASLAINLAGTKSQRLLETLKLIRAHKHCSLFDRKVAVQEGDKYQNIVRQYMDMDIIQSRLLKGSYSSCSLAFYRDLLLLFNNTLVFYSKSSLEWATALELHRLISTELKKETAHAQLSTSTQEPPIRPKPELERSDSFLAKHKPSPTIIVCRKRSSFSAKPSLTAIGQKSELLSNNDKRPSSESKQQPCKAGVHEHENLMKVNNTVERSVTGTRSLRRSNTNLKGSTTTSPSNTTALKKSPLGSTEKADDAMAADPKKSEEAVASTKKRSAADFLKRIKRNSPTAKSKNTTGDPKNSKGVGGGADQKKKQTGKGDKGEEKSSRQSGGSSGAKHAKEDSSLSKRSVGRPPKKGVDSNAVGGKRKRDASGAKEVAAPIQKQPRKRSRRNI</sequence>
<accession>A0AAN7GLS5</accession>
<dbReference type="EMBL" id="JAXIOK010000019">
    <property type="protein sequence ID" value="KAK4748925.1"/>
    <property type="molecule type" value="Genomic_DNA"/>
</dbReference>
<dbReference type="InterPro" id="IPR001005">
    <property type="entry name" value="SANT/Myb"/>
</dbReference>
<feature type="compositionally biased region" description="Basic and acidic residues" evidence="3">
    <location>
        <begin position="201"/>
        <end position="243"/>
    </location>
</feature>
<dbReference type="CDD" id="cd04369">
    <property type="entry name" value="Bromodomain"/>
    <property type="match status" value="1"/>
</dbReference>
<dbReference type="SUPFAM" id="SSF47370">
    <property type="entry name" value="Bromodomain"/>
    <property type="match status" value="1"/>
</dbReference>
<evidence type="ECO:0000256" key="3">
    <source>
        <dbReference type="SAM" id="MobiDB-lite"/>
    </source>
</evidence>
<dbReference type="InterPro" id="IPR036427">
    <property type="entry name" value="Bromodomain-like_sf"/>
</dbReference>
<feature type="compositionally biased region" description="Basic residues" evidence="3">
    <location>
        <begin position="692"/>
        <end position="701"/>
    </location>
</feature>
<dbReference type="SMART" id="SM00297">
    <property type="entry name" value="BROMO"/>
    <property type="match status" value="1"/>
</dbReference>
<feature type="domain" description="Bromo" evidence="4">
    <location>
        <begin position="336"/>
        <end position="407"/>
    </location>
</feature>
<feature type="compositionally biased region" description="Polar residues" evidence="3">
    <location>
        <begin position="514"/>
        <end position="550"/>
    </location>
</feature>
<evidence type="ECO:0000259" key="4">
    <source>
        <dbReference type="PROSITE" id="PS50014"/>
    </source>
</evidence>
<dbReference type="InterPro" id="IPR001487">
    <property type="entry name" value="Bromodomain"/>
</dbReference>
<dbReference type="CDD" id="cd00167">
    <property type="entry name" value="SANT"/>
    <property type="match status" value="1"/>
</dbReference>
<keyword evidence="6" id="KW-1185">Reference proteome</keyword>
<evidence type="ECO:0000256" key="2">
    <source>
        <dbReference type="PROSITE-ProRule" id="PRU00035"/>
    </source>
</evidence>
<feature type="compositionally biased region" description="Polar residues" evidence="3">
    <location>
        <begin position="191"/>
        <end position="200"/>
    </location>
</feature>
<dbReference type="Proteomes" id="UP001345219">
    <property type="component" value="Chromosome 12"/>
</dbReference>
<feature type="region of interest" description="Disordered" evidence="3">
    <location>
        <begin position="134"/>
        <end position="310"/>
    </location>
</feature>
<evidence type="ECO:0000256" key="1">
    <source>
        <dbReference type="ARBA" id="ARBA00023117"/>
    </source>
</evidence>
<feature type="compositionally biased region" description="Polar residues" evidence="3">
    <location>
        <begin position="594"/>
        <end position="607"/>
    </location>
</feature>
<dbReference type="Pfam" id="PF00439">
    <property type="entry name" value="Bromodomain"/>
    <property type="match status" value="1"/>
</dbReference>
<dbReference type="PANTHER" id="PTHR37888:SF11">
    <property type="entry name" value="DNA-BINDING BROMODOMAIN-CONTAINING PROTEIN"/>
    <property type="match status" value="1"/>
</dbReference>
<feature type="compositionally biased region" description="Polar residues" evidence="3">
    <location>
        <begin position="268"/>
        <end position="285"/>
    </location>
</feature>
<feature type="compositionally biased region" description="Basic and acidic residues" evidence="3">
    <location>
        <begin position="559"/>
        <end position="574"/>
    </location>
</feature>
<evidence type="ECO:0000313" key="5">
    <source>
        <dbReference type="EMBL" id="KAK4748925.1"/>
    </source>
</evidence>
<reference evidence="5 6" key="1">
    <citation type="journal article" date="2023" name="Hortic Res">
        <title>Pangenome of water caltrop reveals structural variations and asymmetric subgenome divergence after allopolyploidization.</title>
        <authorList>
            <person name="Zhang X."/>
            <person name="Chen Y."/>
            <person name="Wang L."/>
            <person name="Yuan Y."/>
            <person name="Fang M."/>
            <person name="Shi L."/>
            <person name="Lu R."/>
            <person name="Comes H.P."/>
            <person name="Ma Y."/>
            <person name="Chen Y."/>
            <person name="Huang G."/>
            <person name="Zhou Y."/>
            <person name="Zheng Z."/>
            <person name="Qiu Y."/>
        </authorList>
    </citation>
    <scope>NUCLEOTIDE SEQUENCE [LARGE SCALE GENOMIC DNA]</scope>
    <source>
        <tissue evidence="5">Roots</tissue>
    </source>
</reference>
<feature type="region of interest" description="Disordered" evidence="3">
    <location>
        <begin position="426"/>
        <end position="451"/>
    </location>
</feature>
<feature type="compositionally biased region" description="Basic and acidic residues" evidence="3">
    <location>
        <begin position="134"/>
        <end position="176"/>
    </location>
</feature>
<organism evidence="5 6">
    <name type="scientific">Trapa incisa</name>
    <dbReference type="NCBI Taxonomy" id="236973"/>
    <lineage>
        <taxon>Eukaryota</taxon>
        <taxon>Viridiplantae</taxon>
        <taxon>Streptophyta</taxon>
        <taxon>Embryophyta</taxon>
        <taxon>Tracheophyta</taxon>
        <taxon>Spermatophyta</taxon>
        <taxon>Magnoliopsida</taxon>
        <taxon>eudicotyledons</taxon>
        <taxon>Gunneridae</taxon>
        <taxon>Pentapetalae</taxon>
        <taxon>rosids</taxon>
        <taxon>malvids</taxon>
        <taxon>Myrtales</taxon>
        <taxon>Lythraceae</taxon>
        <taxon>Trapa</taxon>
    </lineage>
</organism>
<name>A0AAN7GLS5_9MYRT</name>
<gene>
    <name evidence="5" type="ORF">SAY87_015511</name>
</gene>
<evidence type="ECO:0000313" key="6">
    <source>
        <dbReference type="Proteomes" id="UP001345219"/>
    </source>
</evidence>
<dbReference type="Pfam" id="PF00249">
    <property type="entry name" value="Myb_DNA-binding"/>
    <property type="match status" value="1"/>
</dbReference>
<dbReference type="Gene3D" id="1.20.920.10">
    <property type="entry name" value="Bromodomain-like"/>
    <property type="match status" value="1"/>
</dbReference>
<dbReference type="PROSITE" id="PS50014">
    <property type="entry name" value="BROMODOMAIN_2"/>
    <property type="match status" value="1"/>
</dbReference>
<dbReference type="PANTHER" id="PTHR37888">
    <property type="entry name" value="DNA-BINDING BROMODOMAIN-CONTAINING PROTEIN"/>
    <property type="match status" value="1"/>
</dbReference>
<feature type="region of interest" description="Disordered" evidence="3">
    <location>
        <begin position="481"/>
        <end position="701"/>
    </location>
</feature>
<dbReference type="SMART" id="SM00717">
    <property type="entry name" value="SANT"/>
    <property type="match status" value="1"/>
</dbReference>
<feature type="compositionally biased region" description="Basic and acidic residues" evidence="3">
    <location>
        <begin position="439"/>
        <end position="449"/>
    </location>
</feature>
<keyword evidence="1 2" id="KW-0103">Bromodomain</keyword>
<feature type="compositionally biased region" description="Basic and acidic residues" evidence="3">
    <location>
        <begin position="618"/>
        <end position="635"/>
    </location>
</feature>
<comment type="caution">
    <text evidence="5">The sequence shown here is derived from an EMBL/GenBank/DDBJ whole genome shotgun (WGS) entry which is preliminary data.</text>
</comment>
<dbReference type="AlphaFoldDB" id="A0AAN7GLS5"/>